<reference evidence="3" key="1">
    <citation type="submission" date="2021-01" db="EMBL/GenBank/DDBJ databases">
        <title>KCTC 19127 draft genome.</title>
        <authorList>
            <person name="An D."/>
        </authorList>
    </citation>
    <scope>NUCLEOTIDE SEQUENCE</scope>
    <source>
        <strain evidence="3">KCTC 19127</strain>
    </source>
</reference>
<proteinExistence type="predicted"/>
<organism evidence="3 4">
    <name type="scientific">Nakamurella flavida</name>
    <dbReference type="NCBI Taxonomy" id="363630"/>
    <lineage>
        <taxon>Bacteria</taxon>
        <taxon>Bacillati</taxon>
        <taxon>Actinomycetota</taxon>
        <taxon>Actinomycetes</taxon>
        <taxon>Nakamurellales</taxon>
        <taxon>Nakamurellaceae</taxon>
        <taxon>Nakamurella</taxon>
    </lineage>
</organism>
<dbReference type="SUPFAM" id="SSF51366">
    <property type="entry name" value="Ribulose-phoshate binding barrel"/>
    <property type="match status" value="1"/>
</dbReference>
<keyword evidence="1" id="KW-0479">Metal-binding</keyword>
<evidence type="ECO:0000313" key="4">
    <source>
        <dbReference type="Proteomes" id="UP000663801"/>
    </source>
</evidence>
<name>A0A939C643_9ACTN</name>
<dbReference type="AlphaFoldDB" id="A0A939C643"/>
<dbReference type="InterPro" id="IPR011060">
    <property type="entry name" value="RibuloseP-bd_barrel"/>
</dbReference>
<dbReference type="EMBL" id="JAERWL010000011">
    <property type="protein sequence ID" value="MBM9477614.1"/>
    <property type="molecule type" value="Genomic_DNA"/>
</dbReference>
<gene>
    <name evidence="3" type="ORF">JL107_14275</name>
</gene>
<dbReference type="Proteomes" id="UP000663801">
    <property type="component" value="Unassembled WGS sequence"/>
</dbReference>
<protein>
    <submittedName>
        <fullName evidence="3">Ribulose-phosphate 3-epimerase</fullName>
    </submittedName>
</protein>
<evidence type="ECO:0000256" key="2">
    <source>
        <dbReference type="ARBA" id="ARBA00023235"/>
    </source>
</evidence>
<dbReference type="GO" id="GO:0016857">
    <property type="term" value="F:racemase and epimerase activity, acting on carbohydrates and derivatives"/>
    <property type="evidence" value="ECO:0007669"/>
    <property type="project" value="InterPro"/>
</dbReference>
<dbReference type="Pfam" id="PF00834">
    <property type="entry name" value="Ribul_P_3_epim"/>
    <property type="match status" value="1"/>
</dbReference>
<dbReference type="GO" id="GO:0046872">
    <property type="term" value="F:metal ion binding"/>
    <property type="evidence" value="ECO:0007669"/>
    <property type="project" value="UniProtKB-KW"/>
</dbReference>
<accession>A0A939C643</accession>
<dbReference type="InterPro" id="IPR013785">
    <property type="entry name" value="Aldolase_TIM"/>
</dbReference>
<evidence type="ECO:0000313" key="3">
    <source>
        <dbReference type="EMBL" id="MBM9477614.1"/>
    </source>
</evidence>
<evidence type="ECO:0000256" key="1">
    <source>
        <dbReference type="ARBA" id="ARBA00022723"/>
    </source>
</evidence>
<dbReference type="RefSeq" id="WP_205257733.1">
    <property type="nucleotide sequence ID" value="NZ_BAAAPV010000005.1"/>
</dbReference>
<dbReference type="InterPro" id="IPR000056">
    <property type="entry name" value="Ribul_P_3_epim-like"/>
</dbReference>
<keyword evidence="2" id="KW-0413">Isomerase</keyword>
<sequence>MQAYVSLWSADLLDLGRAVDLVGPVADGFHVDVFDGHNVDELLFGPDLVAALRRRTDLLLDVHLNVTDPDRWARRFIDVGADMVTVQTRPCPDVHATLDAIREQGARASLGVEVDEPVVGAVALAGLVDRYLLMGTAIGIKGVGLDAATPERIRELRRSVTRPVFVDGGIRAHTVAGLAAAGADGVIPGSLVFADADPVAAIGRLHDLPGPTAVR</sequence>
<keyword evidence="4" id="KW-1185">Reference proteome</keyword>
<dbReference type="Gene3D" id="3.20.20.70">
    <property type="entry name" value="Aldolase class I"/>
    <property type="match status" value="1"/>
</dbReference>
<dbReference type="GO" id="GO:0005975">
    <property type="term" value="P:carbohydrate metabolic process"/>
    <property type="evidence" value="ECO:0007669"/>
    <property type="project" value="InterPro"/>
</dbReference>
<comment type="caution">
    <text evidence="3">The sequence shown here is derived from an EMBL/GenBank/DDBJ whole genome shotgun (WGS) entry which is preliminary data.</text>
</comment>
<dbReference type="PANTHER" id="PTHR11749">
    <property type="entry name" value="RIBULOSE-5-PHOSPHATE-3-EPIMERASE"/>
    <property type="match status" value="1"/>
</dbReference>